<dbReference type="InterPro" id="IPR046058">
    <property type="entry name" value="WbuC_cupin"/>
</dbReference>
<name>A0A1H7L0Z4_9GAMM</name>
<dbReference type="NCBIfam" id="TIGR04366">
    <property type="entry name" value="cupin_WbuC"/>
    <property type="match status" value="1"/>
</dbReference>
<dbReference type="Proteomes" id="UP000185766">
    <property type="component" value="Unassembled WGS sequence"/>
</dbReference>
<dbReference type="InterPro" id="IPR027565">
    <property type="entry name" value="Cupin_WbuC"/>
</dbReference>
<organism evidence="2 3">
    <name type="scientific">Atopomonas hussainii</name>
    <dbReference type="NCBI Taxonomy" id="1429083"/>
    <lineage>
        <taxon>Bacteria</taxon>
        <taxon>Pseudomonadati</taxon>
        <taxon>Pseudomonadota</taxon>
        <taxon>Gammaproteobacteria</taxon>
        <taxon>Pseudomonadales</taxon>
        <taxon>Pseudomonadaceae</taxon>
        <taxon>Atopomonas</taxon>
    </lineage>
</organism>
<evidence type="ECO:0000313" key="3">
    <source>
        <dbReference type="Proteomes" id="UP000185766"/>
    </source>
</evidence>
<dbReference type="InterPro" id="IPR011051">
    <property type="entry name" value="RmlC_Cupin_sf"/>
</dbReference>
<dbReference type="Pfam" id="PF19480">
    <property type="entry name" value="DUF6016"/>
    <property type="match status" value="1"/>
</dbReference>
<sequence length="160" mass="17302">MPVQLLEPALLAELQAQAASNPRGRQHHNLHAMDEPCHRLLVVLTSDTYIAPHAHFSASKAETLLALRGRVGLTLWSADGQVQQRVLLSPEGTLGVDVPPEQFHSLIALDAQCLIFECKAGPYVPLAEHEFAHWAPREGEAGVGEFLAAECAAFAEVLDA</sequence>
<evidence type="ECO:0000259" key="1">
    <source>
        <dbReference type="Pfam" id="PF19480"/>
    </source>
</evidence>
<keyword evidence="3" id="KW-1185">Reference proteome</keyword>
<evidence type="ECO:0000313" key="2">
    <source>
        <dbReference type="EMBL" id="SEK92460.1"/>
    </source>
</evidence>
<protein>
    <submittedName>
        <fullName evidence="2">Cupin fold metalloprotein, WbuC family</fullName>
    </submittedName>
</protein>
<feature type="domain" description="Cupin fold metalloprotein WbuC cupin" evidence="1">
    <location>
        <begin position="8"/>
        <end position="88"/>
    </location>
</feature>
<dbReference type="SUPFAM" id="SSF51182">
    <property type="entry name" value="RmlC-like cupins"/>
    <property type="match status" value="1"/>
</dbReference>
<proteinExistence type="predicted"/>
<accession>A0A1H7L0Z4</accession>
<reference evidence="2 3" key="1">
    <citation type="submission" date="2016-10" db="EMBL/GenBank/DDBJ databases">
        <authorList>
            <person name="de Groot N.N."/>
        </authorList>
    </citation>
    <scope>NUCLEOTIDE SEQUENCE [LARGE SCALE GENOMIC DNA]</scope>
    <source>
        <strain evidence="2 3">JCM 19513</strain>
    </source>
</reference>
<gene>
    <name evidence="2" type="ORF">SAMN05216214_106141</name>
</gene>
<dbReference type="AlphaFoldDB" id="A0A1H7L0Z4"/>
<dbReference type="RefSeq" id="WP_074866944.1">
    <property type="nucleotide sequence ID" value="NZ_FOAS01000006.1"/>
</dbReference>
<dbReference type="EMBL" id="FOAS01000006">
    <property type="protein sequence ID" value="SEK92460.1"/>
    <property type="molecule type" value="Genomic_DNA"/>
</dbReference>
<dbReference type="STRING" id="1429083.GCA_001885685_01070"/>
<dbReference type="CDD" id="cd07005">
    <property type="entry name" value="cupin_WbuC-like"/>
    <property type="match status" value="1"/>
</dbReference>